<dbReference type="WBParaSite" id="NBR_0002084001-mRNA-1">
    <property type="protein sequence ID" value="NBR_0002084001-mRNA-1"/>
    <property type="gene ID" value="NBR_0002084001"/>
</dbReference>
<reference evidence="1 2" key="2">
    <citation type="submission" date="2018-11" db="EMBL/GenBank/DDBJ databases">
        <authorList>
            <consortium name="Pathogen Informatics"/>
        </authorList>
    </citation>
    <scope>NUCLEOTIDE SEQUENCE [LARGE SCALE GENOMIC DNA]</scope>
</reference>
<keyword evidence="2" id="KW-1185">Reference proteome</keyword>
<organism evidence="3">
    <name type="scientific">Nippostrongylus brasiliensis</name>
    <name type="common">Rat hookworm</name>
    <dbReference type="NCBI Taxonomy" id="27835"/>
    <lineage>
        <taxon>Eukaryota</taxon>
        <taxon>Metazoa</taxon>
        <taxon>Ecdysozoa</taxon>
        <taxon>Nematoda</taxon>
        <taxon>Chromadorea</taxon>
        <taxon>Rhabditida</taxon>
        <taxon>Rhabditina</taxon>
        <taxon>Rhabditomorpha</taxon>
        <taxon>Strongyloidea</taxon>
        <taxon>Heligmosomidae</taxon>
        <taxon>Nippostrongylus</taxon>
    </lineage>
</organism>
<evidence type="ECO:0000313" key="2">
    <source>
        <dbReference type="Proteomes" id="UP000271162"/>
    </source>
</evidence>
<dbReference type="OMA" id="SNRMTHA"/>
<proteinExistence type="predicted"/>
<dbReference type="EMBL" id="UYSL01025584">
    <property type="protein sequence ID" value="VDL84578.1"/>
    <property type="molecule type" value="Genomic_DNA"/>
</dbReference>
<dbReference type="Proteomes" id="UP000271162">
    <property type="component" value="Unassembled WGS sequence"/>
</dbReference>
<dbReference type="Gene3D" id="3.60.10.10">
    <property type="entry name" value="Endonuclease/exonuclease/phosphatase"/>
    <property type="match status" value="1"/>
</dbReference>
<dbReference type="AlphaFoldDB" id="A0A0N4YUB8"/>
<dbReference type="SUPFAM" id="SSF56219">
    <property type="entry name" value="DNase I-like"/>
    <property type="match status" value="1"/>
</dbReference>
<dbReference type="InterPro" id="IPR036691">
    <property type="entry name" value="Endo/exonu/phosph_ase_sf"/>
</dbReference>
<sequence length="103" mass="12212">MCAARLLHGNSLFKKKEHRRWTWESPNGTTHAEIDHIMTNRRWCLYDTSVVPSFCSGSDHRLLRAKIRFDHHLEKNTCHRPKGWEQAVFNEDLLNKALSFYDC</sequence>
<evidence type="ECO:0000313" key="3">
    <source>
        <dbReference type="WBParaSite" id="NBR_0002084001-mRNA-1"/>
    </source>
</evidence>
<accession>A0A0N4YUB8</accession>
<gene>
    <name evidence="1" type="ORF">NBR_LOCUS20840</name>
</gene>
<evidence type="ECO:0000313" key="1">
    <source>
        <dbReference type="EMBL" id="VDL84578.1"/>
    </source>
</evidence>
<reference evidence="3" key="1">
    <citation type="submission" date="2017-02" db="UniProtKB">
        <authorList>
            <consortium name="WormBaseParasite"/>
        </authorList>
    </citation>
    <scope>IDENTIFICATION</scope>
</reference>
<name>A0A0N4YUB8_NIPBR</name>
<protein>
    <submittedName>
        <fullName evidence="3">Endo/exonuclease/phosphatase domain-containing protein</fullName>
    </submittedName>
</protein>